<dbReference type="PANTHER" id="PTHR11124">
    <property type="entry name" value="VACUOLAR SORTING PROTEIN VPS29"/>
    <property type="match status" value="1"/>
</dbReference>
<evidence type="ECO:0000256" key="1">
    <source>
        <dbReference type="ARBA" id="ARBA00008950"/>
    </source>
</evidence>
<dbReference type="HOGENOM" id="CLU_063749_1_1_6"/>
<dbReference type="GO" id="GO:0016787">
    <property type="term" value="F:hydrolase activity"/>
    <property type="evidence" value="ECO:0007669"/>
    <property type="project" value="UniProtKB-UniRule"/>
</dbReference>
<reference evidence="4 5" key="1">
    <citation type="journal article" date="2008" name="BMC Genomics">
        <title>The genome sequence of the fish pathogen Aliivibrio salmonicida strain LFI1238 shows extensive evidence of gene decay.</title>
        <authorList>
            <person name="Hjerde E."/>
            <person name="Lorentzen M.S."/>
            <person name="Holden M.T."/>
            <person name="Seeger K."/>
            <person name="Paulsen S."/>
            <person name="Bason N."/>
            <person name="Churcher C."/>
            <person name="Harris D."/>
            <person name="Norbertczak H."/>
            <person name="Quail M.A."/>
            <person name="Sanders S."/>
            <person name="Thurston S."/>
            <person name="Parkhill J."/>
            <person name="Willassen N.P."/>
            <person name="Thomson N.R."/>
        </authorList>
    </citation>
    <scope>NUCLEOTIDE SEQUENCE [LARGE SCALE GENOMIC DNA]</scope>
    <source>
        <strain evidence="4 5">LFI1238</strain>
    </source>
</reference>
<dbReference type="eggNOG" id="COG0622">
    <property type="taxonomic scope" value="Bacteria"/>
</dbReference>
<dbReference type="EC" id="3.1.4.-" evidence="2"/>
<keyword evidence="2" id="KW-0479">Metal-binding</keyword>
<dbReference type="NCBIfam" id="NF006988">
    <property type="entry name" value="PRK09453.1"/>
    <property type="match status" value="1"/>
</dbReference>
<dbReference type="GO" id="GO:0046872">
    <property type="term" value="F:metal ion binding"/>
    <property type="evidence" value="ECO:0007669"/>
    <property type="project" value="UniProtKB-KW"/>
</dbReference>
<dbReference type="EMBL" id="FM178379">
    <property type="protein sequence ID" value="CAQ78492.1"/>
    <property type="molecule type" value="Genomic_DNA"/>
</dbReference>
<dbReference type="Proteomes" id="UP000001730">
    <property type="component" value="Chromosome 1"/>
</dbReference>
<gene>
    <name evidence="4" type="primary">yfcE</name>
    <name evidence="4" type="ordered locus">VSAL_I0807</name>
</gene>
<protein>
    <recommendedName>
        <fullName evidence="2">Phosphoesterase</fullName>
        <ecNumber evidence="2">3.1.4.-</ecNumber>
    </recommendedName>
</protein>
<evidence type="ECO:0000256" key="2">
    <source>
        <dbReference type="RuleBase" id="RU362039"/>
    </source>
</evidence>
<accession>B6EHJ2</accession>
<dbReference type="InterPro" id="IPR000979">
    <property type="entry name" value="Phosphodiesterase_MJ0936/Vps29"/>
</dbReference>
<dbReference type="InterPro" id="IPR024654">
    <property type="entry name" value="Calcineurin-like_PHP_lpxH"/>
</dbReference>
<dbReference type="AlphaFoldDB" id="B6EHJ2"/>
<dbReference type="Pfam" id="PF12850">
    <property type="entry name" value="Metallophos_2"/>
    <property type="match status" value="1"/>
</dbReference>
<keyword evidence="4" id="KW-0378">Hydrolase</keyword>
<dbReference type="InterPro" id="IPR029052">
    <property type="entry name" value="Metallo-depent_PP-like"/>
</dbReference>
<comment type="similarity">
    <text evidence="1 2">Belongs to the metallophosphoesterase superfamily. YfcE family.</text>
</comment>
<dbReference type="KEGG" id="vsa:VSAL_I0807"/>
<organism evidence="4 5">
    <name type="scientific">Aliivibrio salmonicida (strain LFI1238)</name>
    <name type="common">Vibrio salmonicida (strain LFI1238)</name>
    <dbReference type="NCBI Taxonomy" id="316275"/>
    <lineage>
        <taxon>Bacteria</taxon>
        <taxon>Pseudomonadati</taxon>
        <taxon>Pseudomonadota</taxon>
        <taxon>Gammaproteobacteria</taxon>
        <taxon>Vibrionales</taxon>
        <taxon>Vibrionaceae</taxon>
        <taxon>Aliivibrio</taxon>
    </lineage>
</organism>
<evidence type="ECO:0000259" key="3">
    <source>
        <dbReference type="Pfam" id="PF12850"/>
    </source>
</evidence>
<feature type="domain" description="Calcineurin-like phosphoesterase" evidence="3">
    <location>
        <begin position="11"/>
        <end position="172"/>
    </location>
</feature>
<comment type="cofactor">
    <cofactor evidence="2">
        <name>a divalent metal cation</name>
        <dbReference type="ChEBI" id="CHEBI:60240"/>
    </cofactor>
</comment>
<proteinExistence type="inferred from homology"/>
<dbReference type="SUPFAM" id="SSF56300">
    <property type="entry name" value="Metallo-dependent phosphatases"/>
    <property type="match status" value="1"/>
</dbReference>
<dbReference type="Gene3D" id="3.60.21.10">
    <property type="match status" value="1"/>
</dbReference>
<dbReference type="NCBIfam" id="TIGR00040">
    <property type="entry name" value="yfcE"/>
    <property type="match status" value="1"/>
</dbReference>
<sequence length="193" mass="21298">MCIINLGHHVKLFFASDLHGSLPATQRMIELFLASKAEHLILLGDLINFGPRNPLPEGHNPIAVAELLNEHAESIIAVRGNCDSEVDQMLLSFPIMADFHIVLLPTGQKIFLTHGHIYNAEKRPLLRKGDIIAHGHTHITVAEWQGEHIIFNPGSTTFPRIVGEKPSYGLLDELTLSVYDFDGNTLNSIGLSS</sequence>
<evidence type="ECO:0000313" key="4">
    <source>
        <dbReference type="EMBL" id="CAQ78492.1"/>
    </source>
</evidence>
<keyword evidence="5" id="KW-1185">Reference proteome</keyword>
<name>B6EHJ2_ALISL</name>
<evidence type="ECO:0000313" key="5">
    <source>
        <dbReference type="Proteomes" id="UP000001730"/>
    </source>
</evidence>